<name>A0A147F408_MICTE</name>
<dbReference type="InterPro" id="IPR036259">
    <property type="entry name" value="MFS_trans_sf"/>
</dbReference>
<feature type="region of interest" description="Disordered" evidence="1">
    <location>
        <begin position="1"/>
        <end position="31"/>
    </location>
</feature>
<keyword evidence="2" id="KW-1133">Transmembrane helix</keyword>
<dbReference type="EMBL" id="LDRV01000101">
    <property type="protein sequence ID" value="KTS08568.1"/>
    <property type="molecule type" value="Genomic_DNA"/>
</dbReference>
<gene>
    <name evidence="3" type="ORF">RSA3_15200</name>
</gene>
<organism evidence="3 4">
    <name type="scientific">Microbacterium testaceum</name>
    <name type="common">Aureobacterium testaceum</name>
    <name type="synonym">Brevibacterium testaceum</name>
    <dbReference type="NCBI Taxonomy" id="2033"/>
    <lineage>
        <taxon>Bacteria</taxon>
        <taxon>Bacillati</taxon>
        <taxon>Actinomycetota</taxon>
        <taxon>Actinomycetes</taxon>
        <taxon>Micrococcales</taxon>
        <taxon>Microbacteriaceae</taxon>
        <taxon>Microbacterium</taxon>
    </lineage>
</organism>
<dbReference type="InterPro" id="IPR046231">
    <property type="entry name" value="DUF6264"/>
</dbReference>
<dbReference type="AlphaFoldDB" id="A0A147F408"/>
<evidence type="ECO:0000313" key="4">
    <source>
        <dbReference type="Proteomes" id="UP000072189"/>
    </source>
</evidence>
<dbReference type="Pfam" id="PF19779">
    <property type="entry name" value="DUF6264"/>
    <property type="match status" value="1"/>
</dbReference>
<feature type="transmembrane region" description="Helical" evidence="2">
    <location>
        <begin position="63"/>
        <end position="84"/>
    </location>
</feature>
<evidence type="ECO:0000256" key="1">
    <source>
        <dbReference type="SAM" id="MobiDB-lite"/>
    </source>
</evidence>
<evidence type="ECO:0000256" key="2">
    <source>
        <dbReference type="SAM" id="Phobius"/>
    </source>
</evidence>
<sequence>MSDADPRPRPQFGEYATPEEQQARIQRPEVTESLDAGVAPQPAAPASAAVAPAPARGPLVDRVITLMLLVYGLFSVVTTIVQVLDFPHYAEQAAKVLNVDATYSNLAAGFVWGAVAAVVYGVVYLVTALLTWRRLKRGRIAFWIPLLGFAVAALVGGTCIAIAIVSDPAYLSALMDGISK</sequence>
<keyword evidence="2" id="KW-0812">Transmembrane</keyword>
<comment type="caution">
    <text evidence="3">The sequence shown here is derived from an EMBL/GenBank/DDBJ whole genome shotgun (WGS) entry which is preliminary data.</text>
</comment>
<accession>A0A147F408</accession>
<reference evidence="3 4" key="1">
    <citation type="journal article" date="2016" name="Front. Microbiol.">
        <title>Genomic Resource of Rice Seed Associated Bacteria.</title>
        <authorList>
            <person name="Midha S."/>
            <person name="Bansal K."/>
            <person name="Sharma S."/>
            <person name="Kumar N."/>
            <person name="Patil P.P."/>
            <person name="Chaudhry V."/>
            <person name="Patil P.B."/>
        </authorList>
    </citation>
    <scope>NUCLEOTIDE SEQUENCE [LARGE SCALE GENOMIC DNA]</scope>
    <source>
        <strain evidence="3 4">RSA3</strain>
    </source>
</reference>
<keyword evidence="2" id="KW-0472">Membrane</keyword>
<dbReference type="RefSeq" id="WP_058614931.1">
    <property type="nucleotide sequence ID" value="NZ_LDRV01000101.1"/>
</dbReference>
<dbReference type="PATRIC" id="fig|2033.7.peg.214"/>
<feature type="transmembrane region" description="Helical" evidence="2">
    <location>
        <begin position="142"/>
        <end position="165"/>
    </location>
</feature>
<dbReference type="Proteomes" id="UP000072189">
    <property type="component" value="Unassembled WGS sequence"/>
</dbReference>
<protein>
    <submittedName>
        <fullName evidence="3">Uncharacterized protein</fullName>
    </submittedName>
</protein>
<feature type="transmembrane region" description="Helical" evidence="2">
    <location>
        <begin position="104"/>
        <end position="130"/>
    </location>
</feature>
<evidence type="ECO:0000313" key="3">
    <source>
        <dbReference type="EMBL" id="KTS08568.1"/>
    </source>
</evidence>
<dbReference type="SUPFAM" id="SSF103473">
    <property type="entry name" value="MFS general substrate transporter"/>
    <property type="match status" value="1"/>
</dbReference>
<proteinExistence type="predicted"/>